<feature type="domain" description="ATPase BadF/BadG/BcrA/BcrD type" evidence="1">
    <location>
        <begin position="7"/>
        <end position="173"/>
    </location>
</feature>
<dbReference type="Gene3D" id="3.30.420.40">
    <property type="match status" value="2"/>
</dbReference>
<evidence type="ECO:0000313" key="2">
    <source>
        <dbReference type="EMBL" id="GLW95187.1"/>
    </source>
</evidence>
<dbReference type="EMBL" id="BSSD01000012">
    <property type="protein sequence ID" value="GLW95187.1"/>
    <property type="molecule type" value="Genomic_DNA"/>
</dbReference>
<sequence length="320" mass="32809">MRTLLAVDGGNSKTDIALVREDGTVVARGRGPGFEPQTVGVAAAVDVVVRTAAQMVGSGPPFADHVAAYLAGADLPEEEVALREEFLRRGVAPSVEVGNDTFALLRAGSTRGWGVAVVCGAGVNAAGIGPDGRVARFPALGRLTGDWGGGQHLGEEVLWHAVRAEDGRGTPTELVSLVRGHFRASSATDVALSVHRGDIPRHHLGELTRPLLTLSDPVALGLVARLAEEICLLGCAILTRLDLLGTPADLILGGGVLTGGATSLMAAVESGYAARAPFARLQVASQPPILGSIHLGLSHLNATPTAHTRAITTLTATTVA</sequence>
<dbReference type="InterPro" id="IPR043129">
    <property type="entry name" value="ATPase_NBD"/>
</dbReference>
<keyword evidence="3" id="KW-1185">Reference proteome</keyword>
<dbReference type="InterPro" id="IPR002731">
    <property type="entry name" value="ATPase_BadF"/>
</dbReference>
<keyword evidence="2" id="KW-0418">Kinase</keyword>
<dbReference type="Proteomes" id="UP001165042">
    <property type="component" value="Unassembled WGS sequence"/>
</dbReference>
<dbReference type="GO" id="GO:0016301">
    <property type="term" value="F:kinase activity"/>
    <property type="evidence" value="ECO:0007669"/>
    <property type="project" value="UniProtKB-KW"/>
</dbReference>
<proteinExistence type="predicted"/>
<evidence type="ECO:0000259" key="1">
    <source>
        <dbReference type="Pfam" id="PF01869"/>
    </source>
</evidence>
<gene>
    <name evidence="2" type="ORF">Aglo03_60030</name>
</gene>
<evidence type="ECO:0000313" key="3">
    <source>
        <dbReference type="Proteomes" id="UP001165042"/>
    </source>
</evidence>
<reference evidence="2" key="1">
    <citation type="submission" date="2023-02" db="EMBL/GenBank/DDBJ databases">
        <title>Actinokineospora globicatena NBRC 15670.</title>
        <authorList>
            <person name="Ichikawa N."/>
            <person name="Sato H."/>
            <person name="Tonouchi N."/>
        </authorList>
    </citation>
    <scope>NUCLEOTIDE SEQUENCE</scope>
    <source>
        <strain evidence="2">NBRC 15670</strain>
    </source>
</reference>
<name>A0A9W6QTC0_9PSEU</name>
<keyword evidence="2" id="KW-0808">Transferase</keyword>
<dbReference type="InterPro" id="IPR052519">
    <property type="entry name" value="Euk-type_GlcNAc_Kinase"/>
</dbReference>
<protein>
    <submittedName>
        <fullName evidence="2">N-acetylglucosamine kinase</fullName>
    </submittedName>
</protein>
<dbReference type="RefSeq" id="WP_285613048.1">
    <property type="nucleotide sequence ID" value="NZ_BSSD01000012.1"/>
</dbReference>
<organism evidence="2 3">
    <name type="scientific">Actinokineospora globicatena</name>
    <dbReference type="NCBI Taxonomy" id="103729"/>
    <lineage>
        <taxon>Bacteria</taxon>
        <taxon>Bacillati</taxon>
        <taxon>Actinomycetota</taxon>
        <taxon>Actinomycetes</taxon>
        <taxon>Pseudonocardiales</taxon>
        <taxon>Pseudonocardiaceae</taxon>
        <taxon>Actinokineospora</taxon>
    </lineage>
</organism>
<dbReference type="SUPFAM" id="SSF53067">
    <property type="entry name" value="Actin-like ATPase domain"/>
    <property type="match status" value="2"/>
</dbReference>
<comment type="caution">
    <text evidence="2">The sequence shown here is derived from an EMBL/GenBank/DDBJ whole genome shotgun (WGS) entry which is preliminary data.</text>
</comment>
<dbReference type="PANTHER" id="PTHR43190">
    <property type="entry name" value="N-ACETYL-D-GLUCOSAMINE KINASE"/>
    <property type="match status" value="1"/>
</dbReference>
<dbReference type="Pfam" id="PF01869">
    <property type="entry name" value="BcrAD_BadFG"/>
    <property type="match status" value="1"/>
</dbReference>
<dbReference type="PANTHER" id="PTHR43190:SF3">
    <property type="entry name" value="N-ACETYL-D-GLUCOSAMINE KINASE"/>
    <property type="match status" value="1"/>
</dbReference>
<dbReference type="AlphaFoldDB" id="A0A9W6QTC0"/>
<accession>A0A9W6QTC0</accession>